<dbReference type="Proteomes" id="UP000003824">
    <property type="component" value="Unassembled WGS sequence"/>
</dbReference>
<dbReference type="eggNOG" id="ENOG50323KI">
    <property type="taxonomic scope" value="Bacteria"/>
</dbReference>
<dbReference type="AlphaFoldDB" id="D5ZVL5"/>
<gene>
    <name evidence="1" type="ORF">SSFG_00264</name>
</gene>
<proteinExistence type="predicted"/>
<dbReference type="RefSeq" id="WP_004979027.1">
    <property type="nucleotide sequence ID" value="NZ_DS999641.1"/>
</dbReference>
<protein>
    <submittedName>
        <fullName evidence="1">Predicted protein</fullName>
    </submittedName>
</protein>
<name>D5ZVL5_STRV1</name>
<accession>D5ZVL5</accession>
<reference evidence="2" key="1">
    <citation type="submission" date="2008-12" db="EMBL/GenBank/DDBJ databases">
        <title>Annotation of Streptomyces ghanaensis ATCC 14672.</title>
        <authorList>
            <consortium name="The Broad Institute Genome Sequencing Platform"/>
            <consortium name="Broad Institute Microbial Sequencing Center"/>
            <person name="Fischbach M."/>
            <person name="Ward D."/>
            <person name="Young S."/>
            <person name="Kodira C.D."/>
            <person name="Zeng Q."/>
            <person name="Koehrsen M."/>
            <person name="Godfrey P."/>
            <person name="Alvarado L."/>
            <person name="Berlin A.M."/>
            <person name="Borenstein D."/>
            <person name="Chen Z."/>
            <person name="Engels R."/>
            <person name="Freedman E."/>
            <person name="Gellesch M."/>
            <person name="Goldberg J."/>
            <person name="Griggs A."/>
            <person name="Gujja S."/>
            <person name="Heiman D.I."/>
            <person name="Hepburn T.A."/>
            <person name="Howarth C."/>
            <person name="Jen D."/>
            <person name="Larson L."/>
            <person name="Lewis B."/>
            <person name="Mehta T."/>
            <person name="Park D."/>
            <person name="Pearson M."/>
            <person name="Roberts A."/>
            <person name="Saif S."/>
            <person name="Shea T.D."/>
            <person name="Shenoy N."/>
            <person name="Sisk P."/>
            <person name="Stolte C."/>
            <person name="Sykes S.N."/>
            <person name="Walk T."/>
            <person name="White J."/>
            <person name="Yandava C."/>
            <person name="Straight P."/>
            <person name="Clardy J."/>
            <person name="Hung D."/>
            <person name="Kolter R."/>
            <person name="Mekalanos J."/>
            <person name="Walker S."/>
            <person name="Walsh C.T."/>
            <person name="Wieland B.L.C."/>
            <person name="Ilzarbe M."/>
            <person name="Galagan J."/>
            <person name="Nusbaum C."/>
            <person name="Birren B."/>
        </authorList>
    </citation>
    <scope>NUCLEOTIDE SEQUENCE [LARGE SCALE GENOMIC DNA]</scope>
    <source>
        <strain evidence="2">ATCC 14672 / DSM 40746 / JCM 4963 / KCTC 9882 / NRRL B-12104 / FH 1290</strain>
    </source>
</reference>
<organism evidence="1 2">
    <name type="scientific">Streptomyces viridosporus (strain ATCC 14672 / DSM 40746 / JCM 4963 / KCTC 9882 / NRRL B-12104 / FH 1290)</name>
    <name type="common">Streptomyces ghanaensis</name>
    <dbReference type="NCBI Taxonomy" id="566461"/>
    <lineage>
        <taxon>Bacteria</taxon>
        <taxon>Bacillati</taxon>
        <taxon>Actinomycetota</taxon>
        <taxon>Actinomycetes</taxon>
        <taxon>Kitasatosporales</taxon>
        <taxon>Streptomycetaceae</taxon>
        <taxon>Streptomyces</taxon>
    </lineage>
</organism>
<evidence type="ECO:0000313" key="1">
    <source>
        <dbReference type="EMBL" id="EFE65010.2"/>
    </source>
</evidence>
<sequence length="52" mass="6017">MLFADRGQDHDEHRWLPRKRGIRPVVAEWAAVRMSVRSGRIGSSAWLCVLSR</sequence>
<dbReference type="EMBL" id="DS999641">
    <property type="protein sequence ID" value="EFE65010.2"/>
    <property type="molecule type" value="Genomic_DNA"/>
</dbReference>
<evidence type="ECO:0000313" key="2">
    <source>
        <dbReference type="Proteomes" id="UP000003824"/>
    </source>
</evidence>